<dbReference type="KEGG" id="cqu:CpipJ_CPIJ018935"/>
<organism>
    <name type="scientific">Culex quinquefasciatus</name>
    <name type="common">Southern house mosquito</name>
    <name type="synonym">Culex pungens</name>
    <dbReference type="NCBI Taxonomy" id="7176"/>
    <lineage>
        <taxon>Eukaryota</taxon>
        <taxon>Metazoa</taxon>
        <taxon>Ecdysozoa</taxon>
        <taxon>Arthropoda</taxon>
        <taxon>Hexapoda</taxon>
        <taxon>Insecta</taxon>
        <taxon>Pterygota</taxon>
        <taxon>Neoptera</taxon>
        <taxon>Endopterygota</taxon>
        <taxon>Diptera</taxon>
        <taxon>Nematocera</taxon>
        <taxon>Culicoidea</taxon>
        <taxon>Culicidae</taxon>
        <taxon>Culicinae</taxon>
        <taxon>Culicini</taxon>
        <taxon>Culex</taxon>
        <taxon>Culex</taxon>
    </lineage>
</organism>
<evidence type="ECO:0000313" key="3">
    <source>
        <dbReference type="Proteomes" id="UP000002320"/>
    </source>
</evidence>
<keyword evidence="1" id="KW-0689">Ribosomal protein</keyword>
<proteinExistence type="predicted"/>
<protein>
    <submittedName>
        <fullName evidence="1 2">Ribosomal protein S8</fullName>
    </submittedName>
</protein>
<dbReference type="VEuPathDB" id="VectorBase:CPIJ018935"/>
<dbReference type="HOGENOM" id="CLU_1490442_0_0_1"/>
<dbReference type="Gene3D" id="1.10.168.20">
    <property type="entry name" value="Ribosomal protein S8e, subdomain"/>
    <property type="match status" value="1"/>
</dbReference>
<dbReference type="AlphaFoldDB" id="B0XHV1"/>
<keyword evidence="3" id="KW-1185">Reference proteome</keyword>
<accession>B0XHV1</accession>
<dbReference type="Proteomes" id="UP000002320">
    <property type="component" value="Unassembled WGS sequence"/>
</dbReference>
<dbReference type="InParanoid" id="B0XHV1"/>
<name>B0XHV1_CULQU</name>
<dbReference type="EnsemblMetazoa" id="CPIJ018935-RA">
    <property type="protein sequence ID" value="CPIJ018935-PA"/>
    <property type="gene ID" value="CPIJ018935"/>
</dbReference>
<dbReference type="GO" id="GO:0005840">
    <property type="term" value="C:ribosome"/>
    <property type="evidence" value="ECO:0007669"/>
    <property type="project" value="UniProtKB-KW"/>
</dbReference>
<dbReference type="EMBL" id="DS233213">
    <property type="protein sequence ID" value="EDS28760.1"/>
    <property type="molecule type" value="Genomic_DNA"/>
</dbReference>
<evidence type="ECO:0000313" key="1">
    <source>
        <dbReference type="EMBL" id="EDS28760.1"/>
    </source>
</evidence>
<sequence length="181" mass="20135">MEAPLAASINGRSNELAALARTPVRSGQVRTRLVRTLNVYECGDSLIGTNADDCILHGRWKQSTQHIGTTGTTVPHDKLNKESFNLIILEHGIRLLAALTHRSITIPAGYRSTSWYARPPNPRSILCEPLWKQEGLCAPSGRQQLCLGFGGMHAIDAAPFHQWYENHYLQPLDKKRDLKAS</sequence>
<dbReference type="InterPro" id="IPR042563">
    <property type="entry name" value="Ribosomal_protein_eS8_euk"/>
</dbReference>
<keyword evidence="1" id="KW-0687">Ribonucleoprotein</keyword>
<reference evidence="2" key="2">
    <citation type="submission" date="2020-05" db="UniProtKB">
        <authorList>
            <consortium name="EnsemblMetazoa"/>
        </authorList>
    </citation>
    <scope>IDENTIFICATION</scope>
    <source>
        <strain evidence="2">JHB</strain>
    </source>
</reference>
<evidence type="ECO:0000313" key="2">
    <source>
        <dbReference type="EnsemblMetazoa" id="CPIJ018935-PA"/>
    </source>
</evidence>
<reference evidence="1" key="1">
    <citation type="submission" date="2007-03" db="EMBL/GenBank/DDBJ databases">
        <title>Annotation of Culex pipiens quinquefasciatus.</title>
        <authorList>
            <consortium name="The Broad Institute Genome Sequencing Platform"/>
            <person name="Atkinson P.W."/>
            <person name="Hemingway J."/>
            <person name="Christensen B.M."/>
            <person name="Higgs S."/>
            <person name="Kodira C."/>
            <person name="Hannick L."/>
            <person name="Megy K."/>
            <person name="O'Leary S."/>
            <person name="Pearson M."/>
            <person name="Haas B.J."/>
            <person name="Mauceli E."/>
            <person name="Wortman J.R."/>
            <person name="Lee N.H."/>
            <person name="Guigo R."/>
            <person name="Stanke M."/>
            <person name="Alvarado L."/>
            <person name="Amedeo P."/>
            <person name="Antoine C.H."/>
            <person name="Arensburger P."/>
            <person name="Bidwell S.L."/>
            <person name="Crawford M."/>
            <person name="Camaro F."/>
            <person name="Devon K."/>
            <person name="Engels R."/>
            <person name="Hammond M."/>
            <person name="Howarth C."/>
            <person name="Koehrsen M."/>
            <person name="Lawson D."/>
            <person name="Montgomery P."/>
            <person name="Nene V."/>
            <person name="Nusbaum C."/>
            <person name="Puiu D."/>
            <person name="Romero-Severson J."/>
            <person name="Severson D.W."/>
            <person name="Shumway M."/>
            <person name="Sisk P."/>
            <person name="Stolte C."/>
            <person name="Zeng Q."/>
            <person name="Eisenstadt E."/>
            <person name="Fraser-Liggett C."/>
            <person name="Strausberg R."/>
            <person name="Galagan J."/>
            <person name="Birren B."/>
            <person name="Collins F.H."/>
        </authorList>
    </citation>
    <scope>NUCLEOTIDE SEQUENCE [LARGE SCALE GENOMIC DNA]</scope>
    <source>
        <strain evidence="1">JHB</strain>
    </source>
</reference>
<gene>
    <name evidence="2" type="primary">6053068</name>
    <name evidence="1" type="ORF">CpipJ_CPIJ018935</name>
</gene>